<evidence type="ECO:0000313" key="1">
    <source>
        <dbReference type="EMBL" id="QDU37585.1"/>
    </source>
</evidence>
<dbReference type="AlphaFoldDB" id="A0A517Z547"/>
<protein>
    <recommendedName>
        <fullName evidence="3">Methylated-DNA-[protein]-cysteine S-methyltransferase DNA binding domain-containing protein</fullName>
    </recommendedName>
</protein>
<evidence type="ECO:0008006" key="3">
    <source>
        <dbReference type="Google" id="ProtNLM"/>
    </source>
</evidence>
<dbReference type="InterPro" id="IPR036388">
    <property type="entry name" value="WH-like_DNA-bd_sf"/>
</dbReference>
<organism evidence="1 2">
    <name type="scientific">Maioricimonas rarisocia</name>
    <dbReference type="NCBI Taxonomy" id="2528026"/>
    <lineage>
        <taxon>Bacteria</taxon>
        <taxon>Pseudomonadati</taxon>
        <taxon>Planctomycetota</taxon>
        <taxon>Planctomycetia</taxon>
        <taxon>Planctomycetales</taxon>
        <taxon>Planctomycetaceae</taxon>
        <taxon>Maioricimonas</taxon>
    </lineage>
</organism>
<sequence>MASTRAAEVAEVLWELKRAGKVATYTAIARRAGFSAGANGRAMKACLKTIRRDWPHLQWWRAISDDKTVKAGGEQEGHLKEIGIEPSGDPQDGRASLIVEDEAVMNWEAAEETEAAELG</sequence>
<dbReference type="RefSeq" id="WP_197444261.1">
    <property type="nucleotide sequence ID" value="NZ_CP036275.1"/>
</dbReference>
<dbReference type="KEGG" id="mri:Mal4_19000"/>
<gene>
    <name evidence="1" type="ORF">Mal4_19000</name>
</gene>
<name>A0A517Z547_9PLAN</name>
<dbReference type="EMBL" id="CP036275">
    <property type="protein sequence ID" value="QDU37585.1"/>
    <property type="molecule type" value="Genomic_DNA"/>
</dbReference>
<proteinExistence type="predicted"/>
<dbReference type="Proteomes" id="UP000320496">
    <property type="component" value="Chromosome"/>
</dbReference>
<accession>A0A517Z547</accession>
<dbReference type="Gene3D" id="1.10.10.10">
    <property type="entry name" value="Winged helix-like DNA-binding domain superfamily/Winged helix DNA-binding domain"/>
    <property type="match status" value="1"/>
</dbReference>
<keyword evidence="2" id="KW-1185">Reference proteome</keyword>
<reference evidence="1 2" key="1">
    <citation type="submission" date="2019-02" db="EMBL/GenBank/DDBJ databases">
        <title>Deep-cultivation of Planctomycetes and their phenomic and genomic characterization uncovers novel biology.</title>
        <authorList>
            <person name="Wiegand S."/>
            <person name="Jogler M."/>
            <person name="Boedeker C."/>
            <person name="Pinto D."/>
            <person name="Vollmers J."/>
            <person name="Rivas-Marin E."/>
            <person name="Kohn T."/>
            <person name="Peeters S.H."/>
            <person name="Heuer A."/>
            <person name="Rast P."/>
            <person name="Oberbeckmann S."/>
            <person name="Bunk B."/>
            <person name="Jeske O."/>
            <person name="Meyerdierks A."/>
            <person name="Storesund J.E."/>
            <person name="Kallscheuer N."/>
            <person name="Luecker S."/>
            <person name="Lage O.M."/>
            <person name="Pohl T."/>
            <person name="Merkel B.J."/>
            <person name="Hornburger P."/>
            <person name="Mueller R.-W."/>
            <person name="Bruemmer F."/>
            <person name="Labrenz M."/>
            <person name="Spormann A.M."/>
            <person name="Op den Camp H."/>
            <person name="Overmann J."/>
            <person name="Amann R."/>
            <person name="Jetten M.S.M."/>
            <person name="Mascher T."/>
            <person name="Medema M.H."/>
            <person name="Devos D.P."/>
            <person name="Kaster A.-K."/>
            <person name="Ovreas L."/>
            <person name="Rohde M."/>
            <person name="Galperin M.Y."/>
            <person name="Jogler C."/>
        </authorList>
    </citation>
    <scope>NUCLEOTIDE SEQUENCE [LARGE SCALE GENOMIC DNA]</scope>
    <source>
        <strain evidence="1 2">Mal4</strain>
    </source>
</reference>
<evidence type="ECO:0000313" key="2">
    <source>
        <dbReference type="Proteomes" id="UP000320496"/>
    </source>
</evidence>